<dbReference type="Pfam" id="PF00406">
    <property type="entry name" value="ADK"/>
    <property type="match status" value="1"/>
</dbReference>
<dbReference type="InterPro" id="IPR036193">
    <property type="entry name" value="ADK_active_lid_dom_sf"/>
</dbReference>
<keyword evidence="5" id="KW-0963">Cytoplasm</keyword>
<reference evidence="9 10" key="1">
    <citation type="submission" date="2020-07" db="EMBL/GenBank/DDBJ databases">
        <title>Thermogemmata thermophila gen. nov., sp. nov., a novel moderate thermophilic planctomycete from a Kamchatka hot spring.</title>
        <authorList>
            <person name="Elcheninov A.G."/>
            <person name="Podosokorskaya O.A."/>
            <person name="Kovaleva O.L."/>
            <person name="Novikov A."/>
            <person name="Bonch-Osmolovskaya E.A."/>
            <person name="Toshchakov S.V."/>
            <person name="Kublanov I.V."/>
        </authorList>
    </citation>
    <scope>NUCLEOTIDE SEQUENCE [LARGE SCALE GENOMIC DNA]</scope>
    <source>
        <strain evidence="9 10">2918</strain>
    </source>
</reference>
<dbReference type="GO" id="GO:0008270">
    <property type="term" value="F:zinc ion binding"/>
    <property type="evidence" value="ECO:0007669"/>
    <property type="project" value="UniProtKB-UniRule"/>
</dbReference>
<comment type="caution">
    <text evidence="9">The sequence shown here is derived from an EMBL/GenBank/DDBJ whole genome shotgun (WGS) entry which is preliminary data.</text>
</comment>
<dbReference type="SUPFAM" id="SSF52540">
    <property type="entry name" value="P-loop containing nucleoside triphosphate hydrolases"/>
    <property type="match status" value="1"/>
</dbReference>
<comment type="subcellular location">
    <subcellularLocation>
        <location evidence="5 7">Cytoplasm</location>
    </subcellularLocation>
</comment>
<evidence type="ECO:0000256" key="5">
    <source>
        <dbReference type="HAMAP-Rule" id="MF_00235"/>
    </source>
</evidence>
<evidence type="ECO:0000256" key="7">
    <source>
        <dbReference type="RuleBase" id="RU003331"/>
    </source>
</evidence>
<feature type="binding site" evidence="5">
    <location>
        <position position="36"/>
    </location>
    <ligand>
        <name>AMP</name>
        <dbReference type="ChEBI" id="CHEBI:456215"/>
    </ligand>
</feature>
<organism evidence="9 10">
    <name type="scientific">Thermogemmata fonticola</name>
    <dbReference type="NCBI Taxonomy" id="2755323"/>
    <lineage>
        <taxon>Bacteria</taxon>
        <taxon>Pseudomonadati</taxon>
        <taxon>Planctomycetota</taxon>
        <taxon>Planctomycetia</taxon>
        <taxon>Gemmatales</taxon>
        <taxon>Gemmataceae</taxon>
        <taxon>Thermogemmata</taxon>
    </lineage>
</organism>
<keyword evidence="1 5" id="KW-0808">Transferase</keyword>
<comment type="function">
    <text evidence="5">Catalyzes the reversible transfer of the terminal phosphate group between ATP and AMP. Plays an important role in cellular energy homeostasis and in adenine nucleotide metabolism.</text>
</comment>
<name>A0A7V8VCY8_9BACT</name>
<feature type="binding site" evidence="5">
    <location>
        <position position="127"/>
    </location>
    <ligand>
        <name>ATP</name>
        <dbReference type="ChEBI" id="CHEBI:30616"/>
    </ligand>
</feature>
<keyword evidence="4 5" id="KW-0418">Kinase</keyword>
<dbReference type="NCBIfam" id="NF011100">
    <property type="entry name" value="PRK14527.1"/>
    <property type="match status" value="1"/>
</dbReference>
<protein>
    <recommendedName>
        <fullName evidence="5 7">Adenylate kinase</fullName>
        <shortName evidence="5">AK</shortName>
        <ecNumber evidence="5 7">2.7.4.3</ecNumber>
    </recommendedName>
    <alternativeName>
        <fullName evidence="5">ATP-AMP transphosphorylase</fullName>
    </alternativeName>
    <alternativeName>
        <fullName evidence="5">ATP:AMP phosphotransferase</fullName>
    </alternativeName>
    <alternativeName>
        <fullName evidence="5">Adenylate monophosphate kinase</fullName>
    </alternativeName>
</protein>
<comment type="catalytic activity">
    <reaction evidence="5 7">
        <text>AMP + ATP = 2 ADP</text>
        <dbReference type="Rhea" id="RHEA:12973"/>
        <dbReference type="ChEBI" id="CHEBI:30616"/>
        <dbReference type="ChEBI" id="CHEBI:456215"/>
        <dbReference type="ChEBI" id="CHEBI:456216"/>
        <dbReference type="EC" id="2.7.4.3"/>
    </reaction>
</comment>
<feature type="binding site" evidence="5">
    <location>
        <position position="201"/>
    </location>
    <ligand>
        <name>ATP</name>
        <dbReference type="ChEBI" id="CHEBI:30616"/>
    </ligand>
</feature>
<dbReference type="GO" id="GO:0005737">
    <property type="term" value="C:cytoplasm"/>
    <property type="evidence" value="ECO:0007669"/>
    <property type="project" value="UniProtKB-SubCell"/>
</dbReference>
<accession>A0A7V8VCY8</accession>
<feature type="region of interest" description="NMP" evidence="5">
    <location>
        <begin position="30"/>
        <end position="59"/>
    </location>
</feature>
<feature type="binding site" evidence="5">
    <location>
        <position position="135"/>
    </location>
    <ligand>
        <name>Zn(2+)</name>
        <dbReference type="ChEBI" id="CHEBI:29105"/>
        <note>structural</note>
    </ligand>
</feature>
<comment type="subunit">
    <text evidence="5 7">Monomer.</text>
</comment>
<feature type="binding site" evidence="5">
    <location>
        <position position="155"/>
    </location>
    <ligand>
        <name>Zn(2+)</name>
        <dbReference type="ChEBI" id="CHEBI:29105"/>
        <note>structural</note>
    </ligand>
</feature>
<feature type="binding site" evidence="5">
    <location>
        <position position="173"/>
    </location>
    <ligand>
        <name>AMP</name>
        <dbReference type="ChEBI" id="CHEBI:456215"/>
    </ligand>
</feature>
<dbReference type="CDD" id="cd01428">
    <property type="entry name" value="ADK"/>
    <property type="match status" value="1"/>
</dbReference>
<keyword evidence="2 5" id="KW-0545">Nucleotide biosynthesis</keyword>
<dbReference type="Gene3D" id="3.40.50.300">
    <property type="entry name" value="P-loop containing nucleotide triphosphate hydrolases"/>
    <property type="match status" value="1"/>
</dbReference>
<dbReference type="InterPro" id="IPR000850">
    <property type="entry name" value="Adenylat/UMP-CMP_kin"/>
</dbReference>
<feature type="binding site" evidence="5">
    <location>
        <position position="162"/>
    </location>
    <ligand>
        <name>AMP</name>
        <dbReference type="ChEBI" id="CHEBI:456215"/>
    </ligand>
</feature>
<dbReference type="PRINTS" id="PR00094">
    <property type="entry name" value="ADENYLTKNASE"/>
</dbReference>
<feature type="binding site" evidence="5">
    <location>
        <begin position="85"/>
        <end position="88"/>
    </location>
    <ligand>
        <name>AMP</name>
        <dbReference type="ChEBI" id="CHEBI:456215"/>
    </ligand>
</feature>
<dbReference type="GO" id="GO:0004017">
    <property type="term" value="F:AMP kinase activity"/>
    <property type="evidence" value="ECO:0007669"/>
    <property type="project" value="UniProtKB-UniRule"/>
</dbReference>
<dbReference type="HAMAP" id="MF_00235">
    <property type="entry name" value="Adenylate_kinase_Adk"/>
    <property type="match status" value="1"/>
</dbReference>
<dbReference type="NCBIfam" id="TIGR01351">
    <property type="entry name" value="adk"/>
    <property type="match status" value="1"/>
</dbReference>
<dbReference type="PANTHER" id="PTHR23359">
    <property type="entry name" value="NUCLEOTIDE KINASE"/>
    <property type="match status" value="1"/>
</dbReference>
<dbReference type="RefSeq" id="WP_194537103.1">
    <property type="nucleotide sequence ID" value="NZ_JACEFB010000002.1"/>
</dbReference>
<keyword evidence="3 5" id="KW-0547">Nucleotide-binding</keyword>
<keyword evidence="5" id="KW-0862">Zinc</keyword>
<dbReference type="Proteomes" id="UP000542342">
    <property type="component" value="Unassembled WGS sequence"/>
</dbReference>
<evidence type="ECO:0000256" key="3">
    <source>
        <dbReference type="ARBA" id="ARBA00022741"/>
    </source>
</evidence>
<dbReference type="SUPFAM" id="SSF57774">
    <property type="entry name" value="Microbial and mitochondrial ADK, insert 'zinc finger' domain"/>
    <property type="match status" value="1"/>
</dbReference>
<evidence type="ECO:0000256" key="6">
    <source>
        <dbReference type="RuleBase" id="RU003330"/>
    </source>
</evidence>
<comment type="pathway">
    <text evidence="5">Purine metabolism; AMP biosynthesis via salvage pathway; AMP from ADP: step 1/1.</text>
</comment>
<feature type="binding site" evidence="5">
    <location>
        <position position="130"/>
    </location>
    <ligand>
        <name>Zn(2+)</name>
        <dbReference type="ChEBI" id="CHEBI:29105"/>
        <note>structural</note>
    </ligand>
</feature>
<feature type="binding site" evidence="5">
    <location>
        <begin position="57"/>
        <end position="59"/>
    </location>
    <ligand>
        <name>AMP</name>
        <dbReference type="ChEBI" id="CHEBI:456215"/>
    </ligand>
</feature>
<evidence type="ECO:0000313" key="9">
    <source>
        <dbReference type="EMBL" id="MBA2225705.1"/>
    </source>
</evidence>
<evidence type="ECO:0000259" key="8">
    <source>
        <dbReference type="Pfam" id="PF05191"/>
    </source>
</evidence>
<sequence length="234" mass="25774">MRLVLVGPPGSGKGTQARRLAERLGLTYIGTGDMLREAIAQGSERGRRVADLIKQGLLVPDAEVNALIAELFQGPQRPRCFVTDGYPRTRAQAEAFDQLLARLGLPLDAVINLTIPDEEVVRRIAGRRCCTNSACGICYNIYFQPPRQPGVCDKCGSPLAQRDDDREETVRRRLQEFHKTTDALLEHYRQQGLVRDVSAVDHVETIYANILQAARPPDGHQAACPPDGHSPQAS</sequence>
<keyword evidence="10" id="KW-1185">Reference proteome</keyword>
<dbReference type="GO" id="GO:0044209">
    <property type="term" value="P:AMP salvage"/>
    <property type="evidence" value="ECO:0007669"/>
    <property type="project" value="UniProtKB-UniRule"/>
</dbReference>
<dbReference type="EC" id="2.7.4.3" evidence="5 7"/>
<dbReference type="GO" id="GO:0005524">
    <property type="term" value="F:ATP binding"/>
    <property type="evidence" value="ECO:0007669"/>
    <property type="project" value="UniProtKB-UniRule"/>
</dbReference>
<dbReference type="InterPro" id="IPR007862">
    <property type="entry name" value="Adenylate_kinase_lid-dom"/>
</dbReference>
<comment type="similarity">
    <text evidence="5 6">Belongs to the adenylate kinase family.</text>
</comment>
<gene>
    <name evidence="5" type="primary">adk</name>
    <name evidence="9" type="ORF">H0921_05955</name>
</gene>
<dbReference type="FunFam" id="3.40.50.300:FF:000106">
    <property type="entry name" value="Adenylate kinase mitochondrial"/>
    <property type="match status" value="1"/>
</dbReference>
<proteinExistence type="inferred from homology"/>
<evidence type="ECO:0000256" key="1">
    <source>
        <dbReference type="ARBA" id="ARBA00022679"/>
    </source>
</evidence>
<dbReference type="UniPathway" id="UPA00588">
    <property type="reaction ID" value="UER00649"/>
</dbReference>
<feature type="binding site" evidence="5">
    <location>
        <position position="92"/>
    </location>
    <ligand>
        <name>AMP</name>
        <dbReference type="ChEBI" id="CHEBI:456215"/>
    </ligand>
</feature>
<feature type="binding site" evidence="5">
    <location>
        <begin position="10"/>
        <end position="15"/>
    </location>
    <ligand>
        <name>ATP</name>
        <dbReference type="ChEBI" id="CHEBI:30616"/>
    </ligand>
</feature>
<comment type="caution">
    <text evidence="5">Lacks conserved residue(s) required for the propagation of feature annotation.</text>
</comment>
<evidence type="ECO:0000256" key="2">
    <source>
        <dbReference type="ARBA" id="ARBA00022727"/>
    </source>
</evidence>
<dbReference type="NCBIfam" id="NF001381">
    <property type="entry name" value="PRK00279.1-3"/>
    <property type="match status" value="1"/>
</dbReference>
<dbReference type="InterPro" id="IPR027417">
    <property type="entry name" value="P-loop_NTPase"/>
</dbReference>
<evidence type="ECO:0000256" key="4">
    <source>
        <dbReference type="ARBA" id="ARBA00022777"/>
    </source>
</evidence>
<feature type="domain" description="Adenylate kinase active site lid" evidence="8">
    <location>
        <begin position="127"/>
        <end position="164"/>
    </location>
</feature>
<evidence type="ECO:0000313" key="10">
    <source>
        <dbReference type="Proteomes" id="UP000542342"/>
    </source>
</evidence>
<feature type="binding site" evidence="5">
    <location>
        <position position="31"/>
    </location>
    <ligand>
        <name>AMP</name>
        <dbReference type="ChEBI" id="CHEBI:456215"/>
    </ligand>
</feature>
<dbReference type="InterPro" id="IPR006259">
    <property type="entry name" value="Adenyl_kin_sub"/>
</dbReference>
<keyword evidence="5 7" id="KW-0067">ATP-binding</keyword>
<feature type="binding site" evidence="5">
    <location>
        <position position="152"/>
    </location>
    <ligand>
        <name>Zn(2+)</name>
        <dbReference type="ChEBI" id="CHEBI:29105"/>
        <note>structural</note>
    </ligand>
</feature>
<dbReference type="AlphaFoldDB" id="A0A7V8VCY8"/>
<comment type="domain">
    <text evidence="5">Consists of three domains, a large central CORE domain and two small peripheral domains, NMPbind and LID, which undergo movements during catalysis. The LID domain closes over the site of phosphoryl transfer upon ATP binding. Assembling and dissambling the active center during each catalytic cycle provides an effective means to prevent ATP hydrolysis. Some bacteria have evolved a zinc-coordinating structure that stabilizes the LID domain.</text>
</comment>
<keyword evidence="5" id="KW-0479">Metal-binding</keyword>
<dbReference type="EMBL" id="JACEFB010000002">
    <property type="protein sequence ID" value="MBA2225705.1"/>
    <property type="molecule type" value="Genomic_DNA"/>
</dbReference>
<dbReference type="Pfam" id="PF05191">
    <property type="entry name" value="ADK_lid"/>
    <property type="match status" value="1"/>
</dbReference>